<accession>A0A1H1GK89</accession>
<dbReference type="Pfam" id="PF07760">
    <property type="entry name" value="DUF1616"/>
    <property type="match status" value="1"/>
</dbReference>
<sequence>MSRSNEWSLLLPKSVRSVPADLAAVLGVTLLTVAVVFLPTVRETPIRIVVGLGFVLFVPGYAFVAALFPERGPELHSDDEGTDAEGIDVLERVALSFGTSIAIAPLVGLALNFTLLGLRLTPIVATLSAFIAVMVFVAVQRRSELSPEDRFYVPYRRWVASARDGLVRPDTRTDMGLNVLLAVSVLLAAGSVGYSVATTPDGSTFSELYLLTEDESGELVADDYPTEFTRGESKPLVVGVENHERTTQSYTVVSVLQRVSVENNTTTVLEQQRLQEFQPTLEHNETWRQRHSVEPTMSGDRLRLVYLVYRGDAPADPTVENAYRETHLWINVSEP</sequence>
<keyword evidence="1" id="KW-0472">Membrane</keyword>
<feature type="transmembrane region" description="Helical" evidence="1">
    <location>
        <begin position="120"/>
        <end position="139"/>
    </location>
</feature>
<protein>
    <submittedName>
        <fullName evidence="3">DUF1616 domain-containing protein</fullName>
    </submittedName>
    <submittedName>
        <fullName evidence="4">Uncharacterized membrane protein</fullName>
    </submittedName>
</protein>
<evidence type="ECO:0000313" key="6">
    <source>
        <dbReference type="Proteomes" id="UP000255421"/>
    </source>
</evidence>
<evidence type="ECO:0000313" key="3">
    <source>
        <dbReference type="EMBL" id="RDI69691.1"/>
    </source>
</evidence>
<reference evidence="3 6" key="3">
    <citation type="submission" date="2018-07" db="EMBL/GenBank/DDBJ databases">
        <title>Genome sequence of extremly halophilic archaeon Halopelagius longus strain BC12-B1.</title>
        <authorList>
            <person name="Zhang X."/>
        </authorList>
    </citation>
    <scope>NUCLEOTIDE SEQUENCE [LARGE SCALE GENOMIC DNA]</scope>
    <source>
        <strain evidence="3 6">BC12-B1</strain>
    </source>
</reference>
<evidence type="ECO:0000259" key="2">
    <source>
        <dbReference type="Pfam" id="PF07760"/>
    </source>
</evidence>
<proteinExistence type="predicted"/>
<gene>
    <name evidence="3" type="ORF">DWB78_18140</name>
    <name evidence="4" type="ORF">SAMN05216278_3726</name>
</gene>
<keyword evidence="1" id="KW-1133">Transmembrane helix</keyword>
<evidence type="ECO:0000313" key="4">
    <source>
        <dbReference type="EMBL" id="SDR13581.1"/>
    </source>
</evidence>
<dbReference type="EMBL" id="QQST01000004">
    <property type="protein sequence ID" value="RDI69691.1"/>
    <property type="molecule type" value="Genomic_DNA"/>
</dbReference>
<dbReference type="Proteomes" id="UP000255421">
    <property type="component" value="Unassembled WGS sequence"/>
</dbReference>
<feature type="transmembrane region" description="Helical" evidence="1">
    <location>
        <begin position="48"/>
        <end position="68"/>
    </location>
</feature>
<feature type="transmembrane region" description="Helical" evidence="1">
    <location>
        <begin position="175"/>
        <end position="197"/>
    </location>
</feature>
<reference evidence="4" key="2">
    <citation type="submission" date="2016-10" db="EMBL/GenBank/DDBJ databases">
        <authorList>
            <person name="de Groot N.N."/>
        </authorList>
    </citation>
    <scope>NUCLEOTIDE SEQUENCE [LARGE SCALE GENOMIC DNA]</scope>
    <source>
        <strain evidence="4">CGMCC 1.12397</strain>
    </source>
</reference>
<dbReference type="InterPro" id="IPR014495">
    <property type="entry name" value="UCP018671"/>
</dbReference>
<feature type="domain" description="DUF1616" evidence="2">
    <location>
        <begin position="25"/>
        <end position="331"/>
    </location>
</feature>
<dbReference type="OrthoDB" id="82282at2157"/>
<evidence type="ECO:0000313" key="5">
    <source>
        <dbReference type="Proteomes" id="UP000199289"/>
    </source>
</evidence>
<keyword evidence="1" id="KW-0812">Transmembrane</keyword>
<dbReference type="RefSeq" id="WP_092539208.1">
    <property type="nucleotide sequence ID" value="NZ_FNKQ01000006.1"/>
</dbReference>
<feature type="transmembrane region" description="Helical" evidence="1">
    <location>
        <begin position="20"/>
        <end position="41"/>
    </location>
</feature>
<organism evidence="4 5">
    <name type="scientific">Halopelagius longus</name>
    <dbReference type="NCBI Taxonomy" id="1236180"/>
    <lineage>
        <taxon>Archaea</taxon>
        <taxon>Methanobacteriati</taxon>
        <taxon>Methanobacteriota</taxon>
        <taxon>Stenosarchaea group</taxon>
        <taxon>Halobacteria</taxon>
        <taxon>Halobacteriales</taxon>
        <taxon>Haloferacaceae</taxon>
    </lineage>
</organism>
<dbReference type="EMBL" id="FNKQ01000006">
    <property type="protein sequence ID" value="SDR13581.1"/>
    <property type="molecule type" value="Genomic_DNA"/>
</dbReference>
<dbReference type="PIRSF" id="PIRSF018671">
    <property type="entry name" value="UCP018671"/>
    <property type="match status" value="1"/>
</dbReference>
<keyword evidence="6" id="KW-1185">Reference proteome</keyword>
<evidence type="ECO:0000256" key="1">
    <source>
        <dbReference type="SAM" id="Phobius"/>
    </source>
</evidence>
<name>A0A1H1GK89_9EURY</name>
<reference evidence="5" key="1">
    <citation type="submission" date="2016-10" db="EMBL/GenBank/DDBJ databases">
        <authorList>
            <person name="Varghese N."/>
            <person name="Submissions S."/>
        </authorList>
    </citation>
    <scope>NUCLEOTIDE SEQUENCE [LARGE SCALE GENOMIC DNA]</scope>
    <source>
        <strain evidence="5">CGMCC 1.12397</strain>
    </source>
</reference>
<dbReference type="Proteomes" id="UP000199289">
    <property type="component" value="Unassembled WGS sequence"/>
</dbReference>
<dbReference type="AlphaFoldDB" id="A0A1H1GK89"/>
<dbReference type="InterPro" id="IPR011674">
    <property type="entry name" value="DUF1616"/>
</dbReference>